<dbReference type="PANTHER" id="PTHR40465:SF1">
    <property type="entry name" value="DUF6534 DOMAIN-CONTAINING PROTEIN"/>
    <property type="match status" value="1"/>
</dbReference>
<feature type="transmembrane region" description="Helical" evidence="1">
    <location>
        <begin position="187"/>
        <end position="211"/>
    </location>
</feature>
<feature type="transmembrane region" description="Helical" evidence="1">
    <location>
        <begin position="231"/>
        <end position="252"/>
    </location>
</feature>
<dbReference type="AlphaFoldDB" id="A0A2H3BM07"/>
<feature type="transmembrane region" description="Helical" evidence="1">
    <location>
        <begin position="63"/>
        <end position="85"/>
    </location>
</feature>
<protein>
    <recommendedName>
        <fullName evidence="2">DUF6534 domain-containing protein</fullName>
    </recommendedName>
</protein>
<keyword evidence="1" id="KW-1133">Transmembrane helix</keyword>
<keyword evidence="1" id="KW-0472">Membrane</keyword>
<evidence type="ECO:0000313" key="4">
    <source>
        <dbReference type="Proteomes" id="UP000218334"/>
    </source>
</evidence>
<evidence type="ECO:0000256" key="1">
    <source>
        <dbReference type="SAM" id="Phobius"/>
    </source>
</evidence>
<evidence type="ECO:0000259" key="2">
    <source>
        <dbReference type="Pfam" id="PF20152"/>
    </source>
</evidence>
<dbReference type="Proteomes" id="UP000218334">
    <property type="component" value="Unassembled WGS sequence"/>
</dbReference>
<organism evidence="3 4">
    <name type="scientific">Armillaria solidipes</name>
    <dbReference type="NCBI Taxonomy" id="1076256"/>
    <lineage>
        <taxon>Eukaryota</taxon>
        <taxon>Fungi</taxon>
        <taxon>Dikarya</taxon>
        <taxon>Basidiomycota</taxon>
        <taxon>Agaricomycotina</taxon>
        <taxon>Agaricomycetes</taxon>
        <taxon>Agaricomycetidae</taxon>
        <taxon>Agaricales</taxon>
        <taxon>Marasmiineae</taxon>
        <taxon>Physalacriaceae</taxon>
        <taxon>Armillaria</taxon>
    </lineage>
</organism>
<dbReference type="STRING" id="1076256.A0A2H3BM07"/>
<proteinExistence type="predicted"/>
<reference evidence="4" key="1">
    <citation type="journal article" date="2017" name="Nat. Ecol. Evol.">
        <title>Genome expansion and lineage-specific genetic innovations in the forest pathogenic fungi Armillaria.</title>
        <authorList>
            <person name="Sipos G."/>
            <person name="Prasanna A.N."/>
            <person name="Walter M.C."/>
            <person name="O'Connor E."/>
            <person name="Balint B."/>
            <person name="Krizsan K."/>
            <person name="Kiss B."/>
            <person name="Hess J."/>
            <person name="Varga T."/>
            <person name="Slot J."/>
            <person name="Riley R."/>
            <person name="Boka B."/>
            <person name="Rigling D."/>
            <person name="Barry K."/>
            <person name="Lee J."/>
            <person name="Mihaltcheva S."/>
            <person name="LaButti K."/>
            <person name="Lipzen A."/>
            <person name="Waldron R."/>
            <person name="Moloney N.M."/>
            <person name="Sperisen C."/>
            <person name="Kredics L."/>
            <person name="Vagvoelgyi C."/>
            <person name="Patrignani A."/>
            <person name="Fitzpatrick D."/>
            <person name="Nagy I."/>
            <person name="Doyle S."/>
            <person name="Anderson J.B."/>
            <person name="Grigoriev I.V."/>
            <person name="Gueldener U."/>
            <person name="Muensterkoetter M."/>
            <person name="Nagy L.G."/>
        </authorList>
    </citation>
    <scope>NUCLEOTIDE SEQUENCE [LARGE SCALE GENOMIC DNA]</scope>
    <source>
        <strain evidence="4">28-4</strain>
    </source>
</reference>
<sequence length="346" mass="38813">MSVISDPFGMILVCVFLSILLLGIMIAQLFLYLDRYPTSVSLFTLDNLPLQWHYSDPPYLKGFVVSLFALDVINSVFVMVWYVLFENPSFLGIYENIRTYRMLIDNFMNPAAFATADWIVCTDPFISGFMASMVQGFFAWRVWVLTRNPLYFGFVVLCAIASTGGGLGTGIYAAIIGNFSEFRKIKAVALIWLISGALGDLAITLIITNYLRKARGTFPSTDRLLTKLIRLTMQNGLLTSLLAVVDFSLYLASNKPYYFGIAFIIPKLYTNSALSSLNARAVKHSTTDDSELSEHRRMATEPRFWNGADHTGIETGARPPEVVVNVEMESHEMSDVSRKDKDLVVY</sequence>
<feature type="transmembrane region" description="Helical" evidence="1">
    <location>
        <begin position="12"/>
        <end position="33"/>
    </location>
</feature>
<keyword evidence="1" id="KW-0812">Transmembrane</keyword>
<dbReference type="Pfam" id="PF20152">
    <property type="entry name" value="DUF6534"/>
    <property type="match status" value="1"/>
</dbReference>
<gene>
    <name evidence="3" type="ORF">ARMSODRAFT_1020046</name>
</gene>
<feature type="transmembrane region" description="Helical" evidence="1">
    <location>
        <begin position="150"/>
        <end position="175"/>
    </location>
</feature>
<accession>A0A2H3BM07</accession>
<evidence type="ECO:0000313" key="3">
    <source>
        <dbReference type="EMBL" id="PBK68012.1"/>
    </source>
</evidence>
<dbReference type="EMBL" id="KZ293434">
    <property type="protein sequence ID" value="PBK68012.1"/>
    <property type="molecule type" value="Genomic_DNA"/>
</dbReference>
<name>A0A2H3BM07_9AGAR</name>
<dbReference type="PANTHER" id="PTHR40465">
    <property type="entry name" value="CHROMOSOME 1, WHOLE GENOME SHOTGUN SEQUENCE"/>
    <property type="match status" value="1"/>
</dbReference>
<keyword evidence="4" id="KW-1185">Reference proteome</keyword>
<dbReference type="InterPro" id="IPR045339">
    <property type="entry name" value="DUF6534"/>
</dbReference>
<feature type="domain" description="DUF6534" evidence="2">
    <location>
        <begin position="197"/>
        <end position="281"/>
    </location>
</feature>